<dbReference type="InterPro" id="IPR050087">
    <property type="entry name" value="AON_synthase_class-II"/>
</dbReference>
<dbReference type="GO" id="GO:0042541">
    <property type="term" value="P:hemoglobin biosynthetic process"/>
    <property type="evidence" value="ECO:0007669"/>
    <property type="project" value="TreeGrafter"/>
</dbReference>
<reference evidence="6" key="1">
    <citation type="submission" date="2020-03" db="EMBL/GenBank/DDBJ databases">
        <title>Transcriptomic Profiling of the Digestive Tract of the Rat Flea, Xenopsylla cheopis, Following Blood Feeding and Infection with Yersinia pestis.</title>
        <authorList>
            <person name="Bland D.M."/>
            <person name="Martens C.A."/>
            <person name="Virtaneva K."/>
            <person name="Kanakabandi K."/>
            <person name="Long D."/>
            <person name="Rosenke R."/>
            <person name="Saturday G.A."/>
            <person name="Hoyt F.H."/>
            <person name="Bruno D.P."/>
            <person name="Ribeiro J.M.C."/>
            <person name="Hinnebusch J."/>
        </authorList>
    </citation>
    <scope>NUCLEOTIDE SEQUENCE</scope>
</reference>
<dbReference type="InterPro" id="IPR015421">
    <property type="entry name" value="PyrdxlP-dep_Trfase_major"/>
</dbReference>
<comment type="similarity">
    <text evidence="2">Belongs to the class-II pyridoxal-phosphate-dependent aminotransferase family.</text>
</comment>
<dbReference type="InterPro" id="IPR015424">
    <property type="entry name" value="PyrdxlP-dep_Trfase"/>
</dbReference>
<dbReference type="AlphaFoldDB" id="A0A6M2DV65"/>
<sequence length="188" mass="21258">MIRSYAAGFIFTTSLPPTVLAGALKAVQILASDEGRELRHKHQENVRYIRTRLMEEGFPVEHTPSHIIPIKIGDPAICTSVSDKLLKQYGHYVQAINYPTVARGEEKLRLAPTPHHTKPMMDQLLLDMKAIWDELGLTLKTPVCSSECKFCRKPLLYDHYEARTRSNKYKSAEPCNIPNCPQMIAVAN</sequence>
<evidence type="ECO:0000256" key="2">
    <source>
        <dbReference type="ARBA" id="ARBA00008392"/>
    </source>
</evidence>
<evidence type="ECO:0000256" key="1">
    <source>
        <dbReference type="ARBA" id="ARBA00001933"/>
    </source>
</evidence>
<dbReference type="PANTHER" id="PTHR13693:SF102">
    <property type="entry name" value="2-AMINO-3-KETOBUTYRATE COENZYME A LIGASE, MITOCHONDRIAL"/>
    <property type="match status" value="1"/>
</dbReference>
<dbReference type="GO" id="GO:0006783">
    <property type="term" value="P:heme biosynthetic process"/>
    <property type="evidence" value="ECO:0007669"/>
    <property type="project" value="TreeGrafter"/>
</dbReference>
<dbReference type="Pfam" id="PF00155">
    <property type="entry name" value="Aminotran_1_2"/>
    <property type="match status" value="1"/>
</dbReference>
<dbReference type="InterPro" id="IPR004839">
    <property type="entry name" value="Aminotransferase_I/II_large"/>
</dbReference>
<keyword evidence="3" id="KW-0808">Transferase</keyword>
<dbReference type="SUPFAM" id="SSF53383">
    <property type="entry name" value="PLP-dependent transferases"/>
    <property type="match status" value="1"/>
</dbReference>
<keyword evidence="4" id="KW-0012">Acyltransferase</keyword>
<organism evidence="6">
    <name type="scientific">Xenopsylla cheopis</name>
    <name type="common">Oriental rat flea</name>
    <name type="synonym">Pulex cheopis</name>
    <dbReference type="NCBI Taxonomy" id="163159"/>
    <lineage>
        <taxon>Eukaryota</taxon>
        <taxon>Metazoa</taxon>
        <taxon>Ecdysozoa</taxon>
        <taxon>Arthropoda</taxon>
        <taxon>Hexapoda</taxon>
        <taxon>Insecta</taxon>
        <taxon>Pterygota</taxon>
        <taxon>Neoptera</taxon>
        <taxon>Endopterygota</taxon>
        <taxon>Siphonaptera</taxon>
        <taxon>Pulicidae</taxon>
        <taxon>Xenopsyllinae</taxon>
        <taxon>Xenopsylla</taxon>
    </lineage>
</organism>
<dbReference type="InterPro" id="IPR015422">
    <property type="entry name" value="PyrdxlP-dep_Trfase_small"/>
</dbReference>
<name>A0A6M2DV65_XENCH</name>
<accession>A0A6M2DV65</accession>
<evidence type="ECO:0000313" key="6">
    <source>
        <dbReference type="EMBL" id="NOV50225.1"/>
    </source>
</evidence>
<evidence type="ECO:0000256" key="3">
    <source>
        <dbReference type="ARBA" id="ARBA00022679"/>
    </source>
</evidence>
<dbReference type="GO" id="GO:0003870">
    <property type="term" value="F:5-aminolevulinate synthase activity"/>
    <property type="evidence" value="ECO:0007669"/>
    <property type="project" value="TreeGrafter"/>
</dbReference>
<dbReference type="GO" id="GO:0030170">
    <property type="term" value="F:pyridoxal phosphate binding"/>
    <property type="evidence" value="ECO:0007669"/>
    <property type="project" value="InterPro"/>
</dbReference>
<evidence type="ECO:0000259" key="5">
    <source>
        <dbReference type="Pfam" id="PF00155"/>
    </source>
</evidence>
<dbReference type="PANTHER" id="PTHR13693">
    <property type="entry name" value="CLASS II AMINOTRANSFERASE/8-AMINO-7-OXONONANOATE SYNTHASE"/>
    <property type="match status" value="1"/>
</dbReference>
<dbReference type="GO" id="GO:0005739">
    <property type="term" value="C:mitochondrion"/>
    <property type="evidence" value="ECO:0007669"/>
    <property type="project" value="TreeGrafter"/>
</dbReference>
<dbReference type="Gene3D" id="3.40.640.10">
    <property type="entry name" value="Type I PLP-dependent aspartate aminotransferase-like (Major domain)"/>
    <property type="match status" value="1"/>
</dbReference>
<evidence type="ECO:0000256" key="4">
    <source>
        <dbReference type="ARBA" id="ARBA00023315"/>
    </source>
</evidence>
<proteinExistence type="inferred from homology"/>
<feature type="domain" description="Aminotransferase class I/classII large" evidence="5">
    <location>
        <begin position="3"/>
        <end position="125"/>
    </location>
</feature>
<comment type="cofactor">
    <cofactor evidence="1">
        <name>pyridoxal 5'-phosphate</name>
        <dbReference type="ChEBI" id="CHEBI:597326"/>
    </cofactor>
</comment>
<protein>
    <submittedName>
        <fullName evidence="6">Putative 5-aminolevulinate synthase</fullName>
    </submittedName>
</protein>
<dbReference type="Gene3D" id="3.90.1150.10">
    <property type="entry name" value="Aspartate Aminotransferase, domain 1"/>
    <property type="match status" value="1"/>
</dbReference>
<dbReference type="GO" id="GO:0048821">
    <property type="term" value="P:erythrocyte development"/>
    <property type="evidence" value="ECO:0007669"/>
    <property type="project" value="TreeGrafter"/>
</dbReference>
<dbReference type="EMBL" id="GIIL01006499">
    <property type="protein sequence ID" value="NOV50225.1"/>
    <property type="molecule type" value="Transcribed_RNA"/>
</dbReference>